<sequence length="140" mass="15267">MSGKPHRCISTSTLSVLLPSLLNFAFRCIFTPSSPTDTRCNNPVNEVTNTILVPPTCSLMLLPSSVFLSLSSGIISARVSICPSIIHIEHHNQTFLFKTLCQSIAFVVAYLDLRFVFFASGRYNGPGSQARDLFSSPVLA</sequence>
<accession>A0AAV2T4F2</accession>
<organism evidence="2 3">
    <name type="scientific">Calicophoron daubneyi</name>
    <name type="common">Rumen fluke</name>
    <name type="synonym">Paramphistomum daubneyi</name>
    <dbReference type="NCBI Taxonomy" id="300641"/>
    <lineage>
        <taxon>Eukaryota</taxon>
        <taxon>Metazoa</taxon>
        <taxon>Spiralia</taxon>
        <taxon>Lophotrochozoa</taxon>
        <taxon>Platyhelminthes</taxon>
        <taxon>Trematoda</taxon>
        <taxon>Digenea</taxon>
        <taxon>Plagiorchiida</taxon>
        <taxon>Pronocephalata</taxon>
        <taxon>Paramphistomoidea</taxon>
        <taxon>Paramphistomidae</taxon>
        <taxon>Calicophoron</taxon>
    </lineage>
</organism>
<comment type="caution">
    <text evidence="2">The sequence shown here is derived from an EMBL/GenBank/DDBJ whole genome shotgun (WGS) entry which is preliminary data.</text>
</comment>
<proteinExistence type="predicted"/>
<gene>
    <name evidence="2" type="ORF">CDAUBV1_LOCUS3060</name>
</gene>
<reference evidence="2" key="1">
    <citation type="submission" date="2024-06" db="EMBL/GenBank/DDBJ databases">
        <authorList>
            <person name="Liu X."/>
            <person name="Lenzi L."/>
            <person name="Haldenby T S."/>
            <person name="Uol C."/>
        </authorList>
    </citation>
    <scope>NUCLEOTIDE SEQUENCE</scope>
</reference>
<feature type="signal peptide" evidence="1">
    <location>
        <begin position="1"/>
        <end position="27"/>
    </location>
</feature>
<name>A0AAV2T4F2_CALDB</name>
<dbReference type="Proteomes" id="UP001497525">
    <property type="component" value="Unassembled WGS sequence"/>
</dbReference>
<protein>
    <submittedName>
        <fullName evidence="2">Uncharacterized protein</fullName>
    </submittedName>
</protein>
<dbReference type="EMBL" id="CAXLJL010000076">
    <property type="protein sequence ID" value="CAL5130844.1"/>
    <property type="molecule type" value="Genomic_DNA"/>
</dbReference>
<evidence type="ECO:0000313" key="2">
    <source>
        <dbReference type="EMBL" id="CAL5130844.1"/>
    </source>
</evidence>
<feature type="chain" id="PRO_5043427482" evidence="1">
    <location>
        <begin position="28"/>
        <end position="140"/>
    </location>
</feature>
<evidence type="ECO:0000313" key="3">
    <source>
        <dbReference type="Proteomes" id="UP001497525"/>
    </source>
</evidence>
<keyword evidence="1" id="KW-0732">Signal</keyword>
<evidence type="ECO:0000256" key="1">
    <source>
        <dbReference type="SAM" id="SignalP"/>
    </source>
</evidence>
<dbReference type="AlphaFoldDB" id="A0AAV2T4F2"/>